<keyword evidence="3" id="KW-1185">Reference proteome</keyword>
<feature type="compositionally biased region" description="Low complexity" evidence="1">
    <location>
        <begin position="48"/>
        <end position="65"/>
    </location>
</feature>
<evidence type="ECO:0000256" key="1">
    <source>
        <dbReference type="SAM" id="MobiDB-lite"/>
    </source>
</evidence>
<feature type="region of interest" description="Disordered" evidence="1">
    <location>
        <begin position="1"/>
        <end position="112"/>
    </location>
</feature>
<evidence type="ECO:0000313" key="2">
    <source>
        <dbReference type="EMBL" id="KAG2575194.1"/>
    </source>
</evidence>
<feature type="compositionally biased region" description="Low complexity" evidence="1">
    <location>
        <begin position="23"/>
        <end position="35"/>
    </location>
</feature>
<feature type="region of interest" description="Disordered" evidence="1">
    <location>
        <begin position="158"/>
        <end position="179"/>
    </location>
</feature>
<name>A0A8T0QQ47_PANVG</name>
<feature type="compositionally biased region" description="Polar residues" evidence="1">
    <location>
        <begin position="168"/>
        <end position="179"/>
    </location>
</feature>
<organism evidence="2 3">
    <name type="scientific">Panicum virgatum</name>
    <name type="common">Blackwell switchgrass</name>
    <dbReference type="NCBI Taxonomy" id="38727"/>
    <lineage>
        <taxon>Eukaryota</taxon>
        <taxon>Viridiplantae</taxon>
        <taxon>Streptophyta</taxon>
        <taxon>Embryophyta</taxon>
        <taxon>Tracheophyta</taxon>
        <taxon>Spermatophyta</taxon>
        <taxon>Magnoliopsida</taxon>
        <taxon>Liliopsida</taxon>
        <taxon>Poales</taxon>
        <taxon>Poaceae</taxon>
        <taxon>PACMAD clade</taxon>
        <taxon>Panicoideae</taxon>
        <taxon>Panicodae</taxon>
        <taxon>Paniceae</taxon>
        <taxon>Panicinae</taxon>
        <taxon>Panicum</taxon>
        <taxon>Panicum sect. Hiantes</taxon>
    </lineage>
</organism>
<evidence type="ECO:0000313" key="3">
    <source>
        <dbReference type="Proteomes" id="UP000823388"/>
    </source>
</evidence>
<reference evidence="2" key="1">
    <citation type="submission" date="2020-05" db="EMBL/GenBank/DDBJ databases">
        <title>WGS assembly of Panicum virgatum.</title>
        <authorList>
            <person name="Lovell J.T."/>
            <person name="Jenkins J."/>
            <person name="Shu S."/>
            <person name="Juenger T.E."/>
            <person name="Schmutz J."/>
        </authorList>
    </citation>
    <scope>NUCLEOTIDE SEQUENCE</scope>
    <source>
        <strain evidence="2">AP13</strain>
    </source>
</reference>
<comment type="caution">
    <text evidence="2">The sequence shown here is derived from an EMBL/GenBank/DDBJ whole genome shotgun (WGS) entry which is preliminary data.</text>
</comment>
<proteinExistence type="predicted"/>
<dbReference type="EMBL" id="CM029049">
    <property type="protein sequence ID" value="KAG2575194.1"/>
    <property type="molecule type" value="Genomic_DNA"/>
</dbReference>
<gene>
    <name evidence="2" type="ORF">PVAP13_7KG419328</name>
</gene>
<sequence>MAFHRPPKPVAEHGLTSLPPPRGGAAPPASTRRGGTPPGSCAPRHARAPVAARRTSWARTTATPRGRGGLEQHTERPVPFGQRRGGGARLRRTARTPAAPCSRRAPRPWCPRGDAAAEVDLEALDAGDDQKHGDGRERTAHAGYGVEQVHLAEVVRGHDSAAHGSEWPQVTSWSRHTSR</sequence>
<dbReference type="Proteomes" id="UP000823388">
    <property type="component" value="Chromosome 7K"/>
</dbReference>
<protein>
    <submittedName>
        <fullName evidence="2">Uncharacterized protein</fullName>
    </submittedName>
</protein>
<accession>A0A8T0QQ47</accession>
<dbReference type="AlphaFoldDB" id="A0A8T0QQ47"/>